<evidence type="ECO:0000256" key="3">
    <source>
        <dbReference type="ARBA" id="ARBA00022670"/>
    </source>
</evidence>
<keyword evidence="2" id="KW-0963">Cytoplasm</keyword>
<dbReference type="GO" id="GO:0016787">
    <property type="term" value="F:hydrolase activity"/>
    <property type="evidence" value="ECO:0007669"/>
    <property type="project" value="UniProtKB-KW"/>
</dbReference>
<dbReference type="InterPro" id="IPR001907">
    <property type="entry name" value="ClpP"/>
</dbReference>
<evidence type="ECO:0000313" key="9">
    <source>
        <dbReference type="Proteomes" id="UP001596506"/>
    </source>
</evidence>
<name>A0ABW2IXY6_9GAMM</name>
<keyword evidence="5" id="KW-0720">Serine protease</keyword>
<sequence length="671" mass="71795">MPSKHNPFSIKALANNAVEIFIYGDIGDSWDDESTTAARFVKDLAALEADAITLRINSPGGSVTDGLAIYNALKRHPATVTVEIDGIAASIASLIAMAGDTVNMASNALYMIHAPWGFSIGNANEMRDMADTMDKFASAMAEAYADGTGKEASEFMALMSDGKDHWYTAAEAEAAGYVNQVTEALPIAASIEKTFDLTRFPKFAKQAPAAAAAIKPEEPAMPDPVKKPAAEPQATAPTEPEIRAKLQQEETARREGINAKFDLFKGREDLAELKAACLDDFKVTAEQAGEKILAKLAEGSEPIQGRVTVVEDERDVKRAAAVEAIMARAGVNGIKADRNNPYRGYKLLDIAKDSLEASGSSTRGLDQMKIVANAFTQGTSDFPVILEDAMHKTLQTSYASASDTWSRFCATGSVSDFRAHSRYRLGSLGNLDSLNEHGEYKYKAIPDGEKATIQADTVGNIISLTRKAIVNDDLSAFIGLANMLGRAAARTIEATVYALLAENSGKGPTMDDGKSLFHADHGNIGTAGGLSVATLEAMRVLMASQKDISGNDFLDLRPANLLVPMGLGGTARVINSAEYDPDTSGKMQRPNMVRGLFSDVIDTPRLSGTGFYTFASPTEAPVIEVAFLDGNQEPYLEMQEGFDVDGTKYKVRHDFGVAALDYRGAAYNAGQ</sequence>
<dbReference type="Gene3D" id="3.90.226.10">
    <property type="entry name" value="2-enoyl-CoA Hydratase, Chain A, domain 1"/>
    <property type="match status" value="1"/>
</dbReference>
<feature type="compositionally biased region" description="Low complexity" evidence="7">
    <location>
        <begin position="230"/>
        <end position="239"/>
    </location>
</feature>
<dbReference type="Proteomes" id="UP001596506">
    <property type="component" value="Unassembled WGS sequence"/>
</dbReference>
<gene>
    <name evidence="8" type="ORF">ACFQQA_15315</name>
</gene>
<dbReference type="NCBIfam" id="NF045542">
    <property type="entry name" value="Clp_rel_HeadMat"/>
    <property type="match status" value="1"/>
</dbReference>
<organism evidence="8 9">
    <name type="scientific">Marinobacter aromaticivorans</name>
    <dbReference type="NCBI Taxonomy" id="1494078"/>
    <lineage>
        <taxon>Bacteria</taxon>
        <taxon>Pseudomonadati</taxon>
        <taxon>Pseudomonadota</taxon>
        <taxon>Gammaproteobacteria</taxon>
        <taxon>Pseudomonadales</taxon>
        <taxon>Marinobacteraceae</taxon>
        <taxon>Marinobacter</taxon>
    </lineage>
</organism>
<dbReference type="SUPFAM" id="SSF52096">
    <property type="entry name" value="ClpP/crotonase"/>
    <property type="match status" value="1"/>
</dbReference>
<keyword evidence="3" id="KW-0645">Protease</keyword>
<proteinExistence type="inferred from homology"/>
<dbReference type="Pfam" id="PF25209">
    <property type="entry name" value="Phage_capsid_4"/>
    <property type="match status" value="1"/>
</dbReference>
<evidence type="ECO:0000256" key="5">
    <source>
        <dbReference type="ARBA" id="ARBA00022825"/>
    </source>
</evidence>
<dbReference type="PRINTS" id="PR00127">
    <property type="entry name" value="CLPPROTEASEP"/>
</dbReference>
<dbReference type="EMBL" id="JBHTBD010000007">
    <property type="protein sequence ID" value="MFC7296091.1"/>
    <property type="molecule type" value="Genomic_DNA"/>
</dbReference>
<dbReference type="RefSeq" id="WP_100689440.1">
    <property type="nucleotide sequence ID" value="NZ_JBHTBD010000007.1"/>
</dbReference>
<evidence type="ECO:0000256" key="1">
    <source>
        <dbReference type="ARBA" id="ARBA00007039"/>
    </source>
</evidence>
<dbReference type="Pfam" id="PF00574">
    <property type="entry name" value="CLP_protease"/>
    <property type="match status" value="1"/>
</dbReference>
<dbReference type="InterPro" id="IPR029045">
    <property type="entry name" value="ClpP/crotonase-like_dom_sf"/>
</dbReference>
<comment type="caution">
    <text evidence="8">The sequence shown here is derived from an EMBL/GenBank/DDBJ whole genome shotgun (WGS) entry which is preliminary data.</text>
</comment>
<dbReference type="PANTHER" id="PTHR10381">
    <property type="entry name" value="ATP-DEPENDENT CLP PROTEASE PROTEOLYTIC SUBUNIT"/>
    <property type="match status" value="1"/>
</dbReference>
<evidence type="ECO:0000313" key="8">
    <source>
        <dbReference type="EMBL" id="MFC7296091.1"/>
    </source>
</evidence>
<evidence type="ECO:0000256" key="6">
    <source>
        <dbReference type="RuleBase" id="RU003567"/>
    </source>
</evidence>
<comment type="similarity">
    <text evidence="1 6">Belongs to the peptidase S14 family.</text>
</comment>
<keyword evidence="4 8" id="KW-0378">Hydrolase</keyword>
<dbReference type="PANTHER" id="PTHR10381:SF70">
    <property type="entry name" value="ATP-DEPENDENT CLP PROTEASE PROTEOLYTIC SUBUNIT"/>
    <property type="match status" value="1"/>
</dbReference>
<keyword evidence="9" id="KW-1185">Reference proteome</keyword>
<evidence type="ECO:0000256" key="2">
    <source>
        <dbReference type="ARBA" id="ARBA00022490"/>
    </source>
</evidence>
<dbReference type="CDD" id="cd07016">
    <property type="entry name" value="S14_ClpP_1"/>
    <property type="match status" value="1"/>
</dbReference>
<accession>A0ABW2IXY6</accession>
<evidence type="ECO:0000256" key="7">
    <source>
        <dbReference type="SAM" id="MobiDB-lite"/>
    </source>
</evidence>
<feature type="region of interest" description="Disordered" evidence="7">
    <location>
        <begin position="211"/>
        <end position="241"/>
    </location>
</feature>
<dbReference type="NCBIfam" id="NF045540">
    <property type="entry name" value="scaf_prot_MCP1"/>
    <property type="match status" value="1"/>
</dbReference>
<protein>
    <recommendedName>
        <fullName evidence="6">ATP-dependent Clp protease proteolytic subunit</fullName>
    </recommendedName>
</protein>
<evidence type="ECO:0000256" key="4">
    <source>
        <dbReference type="ARBA" id="ARBA00022801"/>
    </source>
</evidence>
<reference evidence="9" key="1">
    <citation type="journal article" date="2019" name="Int. J. Syst. Evol. Microbiol.">
        <title>The Global Catalogue of Microorganisms (GCM) 10K type strain sequencing project: providing services to taxonomists for standard genome sequencing and annotation.</title>
        <authorList>
            <consortium name="The Broad Institute Genomics Platform"/>
            <consortium name="The Broad Institute Genome Sequencing Center for Infectious Disease"/>
            <person name="Wu L."/>
            <person name="Ma J."/>
        </authorList>
    </citation>
    <scope>NUCLEOTIDE SEQUENCE [LARGE SCALE GENOMIC DNA]</scope>
    <source>
        <strain evidence="9">CCUG 60559</strain>
    </source>
</reference>
<dbReference type="InterPro" id="IPR023562">
    <property type="entry name" value="ClpP/TepA"/>
</dbReference>